<dbReference type="SMART" id="SM01040">
    <property type="entry name" value="Bro-N"/>
    <property type="match status" value="1"/>
</dbReference>
<dbReference type="Proteomes" id="UP000013984">
    <property type="component" value="Unassembled WGS sequence"/>
</dbReference>
<reference evidence="2" key="1">
    <citation type="submission" date="2013-04" db="EMBL/GenBank/DDBJ databases">
        <authorList>
            <person name="Harkins D.M."/>
            <person name="Durkin A.S."/>
            <person name="Brinkac L.M."/>
            <person name="Haft D.H."/>
            <person name="Selengut J.D."/>
            <person name="Sanka R."/>
            <person name="DePew J."/>
            <person name="Purushe J."/>
            <person name="Galloway R.L."/>
            <person name="Vinetz J.M."/>
            <person name="Sutton G.G."/>
            <person name="Nierman W.C."/>
            <person name="Fouts D.E."/>
        </authorList>
    </citation>
    <scope>NUCLEOTIDE SEQUENCE [LARGE SCALE GENOMIC DNA]</scope>
    <source>
        <strain evidence="2">CDC</strain>
    </source>
</reference>
<keyword evidence="3" id="KW-1185">Reference proteome</keyword>
<organism evidence="2 3">
    <name type="scientific">Leptospira wolbachii serovar Codice str. CDC</name>
    <dbReference type="NCBI Taxonomy" id="1218599"/>
    <lineage>
        <taxon>Bacteria</taxon>
        <taxon>Pseudomonadati</taxon>
        <taxon>Spirochaetota</taxon>
        <taxon>Spirochaetia</taxon>
        <taxon>Leptospirales</taxon>
        <taxon>Leptospiraceae</taxon>
        <taxon>Leptospira</taxon>
    </lineage>
</organism>
<comment type="caution">
    <text evidence="2">The sequence shown here is derived from an EMBL/GenBank/DDBJ whole genome shotgun (WGS) entry which is preliminary data.</text>
</comment>
<dbReference type="InterPro" id="IPR003497">
    <property type="entry name" value="BRO_N_domain"/>
</dbReference>
<evidence type="ECO:0000313" key="3">
    <source>
        <dbReference type="Proteomes" id="UP000013984"/>
    </source>
</evidence>
<dbReference type="RefSeq" id="WP_015679742.1">
    <property type="nucleotide sequence ID" value="NZ_AOGZ02000001.1"/>
</dbReference>
<dbReference type="AlphaFoldDB" id="R9A8Q6"/>
<dbReference type="OrthoDB" id="9814400at2"/>
<feature type="domain" description="Bro-N" evidence="1">
    <location>
        <begin position="20"/>
        <end position="119"/>
    </location>
</feature>
<protein>
    <submittedName>
        <fullName evidence="2">BRO family, N-terminal domain protein</fullName>
    </submittedName>
</protein>
<evidence type="ECO:0000313" key="2">
    <source>
        <dbReference type="EMBL" id="EOQ98613.1"/>
    </source>
</evidence>
<evidence type="ECO:0000259" key="1">
    <source>
        <dbReference type="SMART" id="SM01040"/>
    </source>
</evidence>
<dbReference type="Pfam" id="PF02498">
    <property type="entry name" value="Bro-N"/>
    <property type="match status" value="1"/>
</dbReference>
<proteinExistence type="predicted"/>
<name>R9A8Q6_9LEPT</name>
<accession>R9A8Q6</accession>
<sequence length="288" mass="32922">MGNKDKSQIHSSLAVFETKQVRTHWDETEEKWYFAIVDVIEVLTESSRPRKYWNDLKSKLKKEGSELSDQIGQLKLKASDGKMYITDVANTEQVLRLIQSIPSPKAEPFKLWLAKVGYERMQEIADPSQSIDRGRENWQKLGRSEKWIQQRMTGQETRNKLTDYWKQSGIEKKDEFALLTNIIHEEWTGLSVKKHKDLKGLKSQNLRDHMSEAELIFTALAELSTRKIAETEDAQGLGENAVASKLGGAVAKNARTELESKTGKSVVTGENFLAPKKEIKQMKSKKKK</sequence>
<dbReference type="EMBL" id="AOGZ02000001">
    <property type="protein sequence ID" value="EOQ98613.1"/>
    <property type="molecule type" value="Genomic_DNA"/>
</dbReference>
<gene>
    <name evidence="2" type="ORF">LEP1GSC195_0650</name>
</gene>
<dbReference type="STRING" id="1218599.LEP1GSC195_0650"/>